<dbReference type="EMBL" id="JACNJZ010000189">
    <property type="protein sequence ID" value="MBC8318817.1"/>
    <property type="molecule type" value="Genomic_DNA"/>
</dbReference>
<dbReference type="Gene3D" id="3.90.1580.10">
    <property type="entry name" value="paralog of FGE (formylglycine-generating enzyme)"/>
    <property type="match status" value="1"/>
</dbReference>
<proteinExistence type="predicted"/>
<evidence type="ECO:0000313" key="3">
    <source>
        <dbReference type="Proteomes" id="UP000614424"/>
    </source>
</evidence>
<evidence type="ECO:0000259" key="1">
    <source>
        <dbReference type="Pfam" id="PF03781"/>
    </source>
</evidence>
<dbReference type="InterPro" id="IPR042095">
    <property type="entry name" value="SUMF_sf"/>
</dbReference>
<dbReference type="SUPFAM" id="SSF56436">
    <property type="entry name" value="C-type lectin-like"/>
    <property type="match status" value="1"/>
</dbReference>
<name>A0A8J6TGH2_9BACT</name>
<feature type="domain" description="Sulfatase-modifying factor enzyme-like" evidence="1">
    <location>
        <begin position="1"/>
        <end position="177"/>
    </location>
</feature>
<sequence length="181" mass="21243">IQPGEFLMGSTESPEELAHHFDQEPDDFEDEYPLHKVKITRGFWMGKYPVTQAQWQVIVNDNPSYFREGVSGAKYDTSNHPVEKVSWYDFQAFLKKLSQSTGQTFRLPTEAEWEFACRAGSRTHFYWGSNFDEDIMRQFAWYDDNTNNHCWSEPHAEYEGTQAVGQKQPNAWGLYDMCVFR</sequence>
<organism evidence="2 3">
    <name type="scientific">Candidatus Desulfobia pelagia</name>
    <dbReference type="NCBI Taxonomy" id="2841692"/>
    <lineage>
        <taxon>Bacteria</taxon>
        <taxon>Pseudomonadati</taxon>
        <taxon>Thermodesulfobacteriota</taxon>
        <taxon>Desulfobulbia</taxon>
        <taxon>Desulfobulbales</taxon>
        <taxon>Desulfobulbaceae</taxon>
        <taxon>Candidatus Desulfobia</taxon>
    </lineage>
</organism>
<dbReference type="InterPro" id="IPR005532">
    <property type="entry name" value="SUMF_dom"/>
</dbReference>
<reference evidence="2 3" key="1">
    <citation type="submission" date="2020-08" db="EMBL/GenBank/DDBJ databases">
        <title>Bridging the membrane lipid divide: bacteria of the FCB group superphylum have the potential to synthesize archaeal ether lipids.</title>
        <authorList>
            <person name="Villanueva L."/>
            <person name="Von Meijenfeldt F.A.B."/>
            <person name="Westbye A.B."/>
            <person name="Yadav S."/>
            <person name="Hopmans E.C."/>
            <person name="Dutilh B.E."/>
            <person name="Sinninghe Damste J.S."/>
        </authorList>
    </citation>
    <scope>NUCLEOTIDE SEQUENCE [LARGE SCALE GENOMIC DNA]</scope>
    <source>
        <strain evidence="2">NIOZ-UU47</strain>
    </source>
</reference>
<dbReference type="AlphaFoldDB" id="A0A8J6TGH2"/>
<accession>A0A8J6TGH2</accession>
<dbReference type="InterPro" id="IPR051043">
    <property type="entry name" value="Sulfatase_Mod_Factor_Kinase"/>
</dbReference>
<evidence type="ECO:0000313" key="2">
    <source>
        <dbReference type="EMBL" id="MBC8318817.1"/>
    </source>
</evidence>
<dbReference type="PANTHER" id="PTHR23150">
    <property type="entry name" value="SULFATASE MODIFYING FACTOR 1, 2"/>
    <property type="match status" value="1"/>
</dbReference>
<gene>
    <name evidence="2" type="ORF">H8E41_13010</name>
</gene>
<dbReference type="Pfam" id="PF03781">
    <property type="entry name" value="FGE-sulfatase"/>
    <property type="match status" value="1"/>
</dbReference>
<feature type="non-terminal residue" evidence="2">
    <location>
        <position position="1"/>
    </location>
</feature>
<protein>
    <submittedName>
        <fullName evidence="2">Formylglycine-generating enzyme family protein</fullName>
    </submittedName>
</protein>
<dbReference type="PANTHER" id="PTHR23150:SF19">
    <property type="entry name" value="FORMYLGLYCINE-GENERATING ENZYME"/>
    <property type="match status" value="1"/>
</dbReference>
<dbReference type="Proteomes" id="UP000614424">
    <property type="component" value="Unassembled WGS sequence"/>
</dbReference>
<dbReference type="GO" id="GO:0120147">
    <property type="term" value="F:formylglycine-generating oxidase activity"/>
    <property type="evidence" value="ECO:0007669"/>
    <property type="project" value="TreeGrafter"/>
</dbReference>
<dbReference type="InterPro" id="IPR016187">
    <property type="entry name" value="CTDL_fold"/>
</dbReference>
<comment type="caution">
    <text evidence="2">The sequence shown here is derived from an EMBL/GenBank/DDBJ whole genome shotgun (WGS) entry which is preliminary data.</text>
</comment>